<protein>
    <submittedName>
        <fullName evidence="1">Uncharacterized protein</fullName>
    </submittedName>
</protein>
<organism evidence="1">
    <name type="scientific">marine sediment metagenome</name>
    <dbReference type="NCBI Taxonomy" id="412755"/>
    <lineage>
        <taxon>unclassified sequences</taxon>
        <taxon>metagenomes</taxon>
        <taxon>ecological metagenomes</taxon>
    </lineage>
</organism>
<proteinExistence type="predicted"/>
<dbReference type="Pfam" id="PF06980">
    <property type="entry name" value="DUF1302"/>
    <property type="match status" value="1"/>
</dbReference>
<reference evidence="1" key="1">
    <citation type="journal article" date="2015" name="Nature">
        <title>Complex archaea that bridge the gap between prokaryotes and eukaryotes.</title>
        <authorList>
            <person name="Spang A."/>
            <person name="Saw J.H."/>
            <person name="Jorgensen S.L."/>
            <person name="Zaremba-Niedzwiedzka K."/>
            <person name="Martijn J."/>
            <person name="Lind A.E."/>
            <person name="van Eijk R."/>
            <person name="Schleper C."/>
            <person name="Guy L."/>
            <person name="Ettema T.J."/>
        </authorList>
    </citation>
    <scope>NUCLEOTIDE SEQUENCE</scope>
</reference>
<sequence length="184" mass="20603">MKVKPKFLFAFIVGILIAISIPAGLFAQGLFESAGTDSQESKLPVQFNGYARGALYLGEYSTGSSPEIKSGYGEAGLKINANSGSRARLFSELRFREGYEYNEWISDFTLREAYADLYLGPFELRAGQSIVSWGRADGFNPTNNLTPQDYFVRSPEPDDMRLGNFLVRARYNITNKLRLEAVWV</sequence>
<feature type="non-terminal residue" evidence="1">
    <location>
        <position position="184"/>
    </location>
</feature>
<name>A0A0F9CGC1_9ZZZZ</name>
<accession>A0A0F9CGC1</accession>
<gene>
    <name evidence="1" type="ORF">LCGC14_2669520</name>
</gene>
<evidence type="ECO:0000313" key="1">
    <source>
        <dbReference type="EMBL" id="KKK95766.1"/>
    </source>
</evidence>
<comment type="caution">
    <text evidence="1">The sequence shown here is derived from an EMBL/GenBank/DDBJ whole genome shotgun (WGS) entry which is preliminary data.</text>
</comment>
<dbReference type="EMBL" id="LAZR01046766">
    <property type="protein sequence ID" value="KKK95766.1"/>
    <property type="molecule type" value="Genomic_DNA"/>
</dbReference>
<dbReference type="AlphaFoldDB" id="A0A0F9CGC1"/>
<dbReference type="InterPro" id="IPR010727">
    <property type="entry name" value="DUF1302"/>
</dbReference>